<reference evidence="2 3" key="1">
    <citation type="submission" date="2024-09" db="EMBL/GenBank/DDBJ databases">
        <authorList>
            <person name="Sun Q."/>
            <person name="Mori K."/>
        </authorList>
    </citation>
    <scope>NUCLEOTIDE SEQUENCE [LARGE SCALE GENOMIC DNA]</scope>
    <source>
        <strain evidence="2 3">TBRC 7907</strain>
    </source>
</reference>
<organism evidence="2 3">
    <name type="scientific">Allokutzneria oryzae</name>
    <dbReference type="NCBI Taxonomy" id="1378989"/>
    <lineage>
        <taxon>Bacteria</taxon>
        <taxon>Bacillati</taxon>
        <taxon>Actinomycetota</taxon>
        <taxon>Actinomycetes</taxon>
        <taxon>Pseudonocardiales</taxon>
        <taxon>Pseudonocardiaceae</taxon>
        <taxon>Allokutzneria</taxon>
    </lineage>
</organism>
<dbReference type="Pfam" id="PF00753">
    <property type="entry name" value="Lactamase_B"/>
    <property type="match status" value="1"/>
</dbReference>
<gene>
    <name evidence="2" type="ORF">ACFFQA_11115</name>
</gene>
<dbReference type="Proteomes" id="UP001589693">
    <property type="component" value="Unassembled WGS sequence"/>
</dbReference>
<dbReference type="SMART" id="SM00849">
    <property type="entry name" value="Lactamase_B"/>
    <property type="match status" value="1"/>
</dbReference>
<dbReference type="PANTHER" id="PTHR23131:SF4">
    <property type="entry name" value="METALLO-BETA-LACTAMASE SUPERFAMILY POTEIN"/>
    <property type="match status" value="1"/>
</dbReference>
<keyword evidence="3" id="KW-1185">Reference proteome</keyword>
<dbReference type="Gene3D" id="1.10.10.10">
    <property type="entry name" value="Winged helix-like DNA-binding domain superfamily/Winged helix DNA-binding domain"/>
    <property type="match status" value="1"/>
</dbReference>
<protein>
    <submittedName>
        <fullName evidence="2">MBL fold metallo-hydrolase</fullName>
    </submittedName>
</protein>
<accession>A0ABV5ZUB6</accession>
<evidence type="ECO:0000313" key="2">
    <source>
        <dbReference type="EMBL" id="MFB9904480.1"/>
    </source>
</evidence>
<comment type="caution">
    <text evidence="2">The sequence shown here is derived from an EMBL/GenBank/DDBJ whole genome shotgun (WGS) entry which is preliminary data.</text>
</comment>
<dbReference type="InterPro" id="IPR050662">
    <property type="entry name" value="Sec-metab_biosynth-thioest"/>
</dbReference>
<name>A0ABV5ZUB6_9PSEU</name>
<sequence>MAQSKAWTEPGPITVAPGVHRIPLPLPNDGLHAVNVYAIEDGDRLVLIDSGWALRESRDSLAAALRHLDRDLGDISRFLVTHIHRDHYTQAVALRREFGNRIALGIGEQPSLTGQLLTDEPQLTQHAEKLLSCGAKVVLDRIATAFDVTPEPGVWEEPDEWLSNDTVIEIGDRALRVVETPGHTQGHVVFVDDKAGLLFAGDHVLPHITPSIGFEAVIPDYPLRDYLESLKLVRAMPDLRLLPAHGQVADSVHDRVDELLDHHERRLDTIAAALDAGAANAYDVARLIGWTRRERHFDDLDPFNQMLAVLETGAHLDLLVLRGRLRSTTIDGVAHYAVR</sequence>
<proteinExistence type="predicted"/>
<dbReference type="InterPro" id="IPR001279">
    <property type="entry name" value="Metallo-B-lactamas"/>
</dbReference>
<dbReference type="PANTHER" id="PTHR23131">
    <property type="entry name" value="ENDORIBONUCLEASE LACTB2"/>
    <property type="match status" value="1"/>
</dbReference>
<evidence type="ECO:0000259" key="1">
    <source>
        <dbReference type="SMART" id="SM00849"/>
    </source>
</evidence>
<evidence type="ECO:0000313" key="3">
    <source>
        <dbReference type="Proteomes" id="UP001589693"/>
    </source>
</evidence>
<dbReference type="EMBL" id="JBHLZU010000009">
    <property type="protein sequence ID" value="MFB9904480.1"/>
    <property type="molecule type" value="Genomic_DNA"/>
</dbReference>
<dbReference type="SUPFAM" id="SSF56281">
    <property type="entry name" value="Metallo-hydrolase/oxidoreductase"/>
    <property type="match status" value="1"/>
</dbReference>
<dbReference type="RefSeq" id="WP_377851678.1">
    <property type="nucleotide sequence ID" value="NZ_JBHLZU010000009.1"/>
</dbReference>
<feature type="domain" description="Metallo-beta-lactamase" evidence="1">
    <location>
        <begin position="33"/>
        <end position="245"/>
    </location>
</feature>
<dbReference type="InterPro" id="IPR036388">
    <property type="entry name" value="WH-like_DNA-bd_sf"/>
</dbReference>
<dbReference type="InterPro" id="IPR036866">
    <property type="entry name" value="RibonucZ/Hydroxyglut_hydro"/>
</dbReference>
<dbReference type="Gene3D" id="3.60.15.10">
    <property type="entry name" value="Ribonuclease Z/Hydroxyacylglutathione hydrolase-like"/>
    <property type="match status" value="1"/>
</dbReference>